<evidence type="ECO:0000313" key="1">
    <source>
        <dbReference type="EMBL" id="MBE1876685.1"/>
    </source>
</evidence>
<organism evidence="1 2">
    <name type="scientific">Myceligenerans pegani</name>
    <dbReference type="NCBI Taxonomy" id="2776917"/>
    <lineage>
        <taxon>Bacteria</taxon>
        <taxon>Bacillati</taxon>
        <taxon>Actinomycetota</taxon>
        <taxon>Actinomycetes</taxon>
        <taxon>Micrococcales</taxon>
        <taxon>Promicromonosporaceae</taxon>
        <taxon>Myceligenerans</taxon>
    </lineage>
</organism>
<name>A0ABR9N012_9MICO</name>
<dbReference type="RefSeq" id="WP_192863246.1">
    <property type="nucleotide sequence ID" value="NZ_JADAQT010000088.1"/>
</dbReference>
<sequence>MTAARAMGLTAFGCGPDETVLFSWIGPLLGVRPAVTDVAPAEANAGMAAGYQHQSPEGVILHIVAIRLPESALPFVHRADPTLSTVPAHDPQEMIR</sequence>
<evidence type="ECO:0000313" key="2">
    <source>
        <dbReference type="Proteomes" id="UP000625527"/>
    </source>
</evidence>
<gene>
    <name evidence="1" type="ORF">IHE71_13320</name>
</gene>
<keyword evidence="2" id="KW-1185">Reference proteome</keyword>
<comment type="caution">
    <text evidence="1">The sequence shown here is derived from an EMBL/GenBank/DDBJ whole genome shotgun (WGS) entry which is preliminary data.</text>
</comment>
<proteinExistence type="predicted"/>
<dbReference type="Proteomes" id="UP000625527">
    <property type="component" value="Unassembled WGS sequence"/>
</dbReference>
<accession>A0ABR9N012</accession>
<dbReference type="EMBL" id="JADAQT010000088">
    <property type="protein sequence ID" value="MBE1876685.1"/>
    <property type="molecule type" value="Genomic_DNA"/>
</dbReference>
<protein>
    <submittedName>
        <fullName evidence="1">Uncharacterized protein</fullName>
    </submittedName>
</protein>
<reference evidence="1 2" key="1">
    <citation type="submission" date="2020-10" db="EMBL/GenBank/DDBJ databases">
        <title>Myceligenerans pegani sp. nov., an endophytic actinomycete isolated from Peganum harmala L. in Xinjiang, China.</title>
        <authorList>
            <person name="Xin L."/>
        </authorList>
    </citation>
    <scope>NUCLEOTIDE SEQUENCE [LARGE SCALE GENOMIC DNA]</scope>
    <source>
        <strain evidence="1 2">TRM65318</strain>
    </source>
</reference>